<feature type="region of interest" description="Disordered" evidence="1">
    <location>
        <begin position="90"/>
        <end position="118"/>
    </location>
</feature>
<proteinExistence type="predicted"/>
<feature type="domain" description="Polysaccharide lyase 14" evidence="2">
    <location>
        <begin position="154"/>
        <end position="360"/>
    </location>
</feature>
<dbReference type="CAZy" id="PL14">
    <property type="family name" value="Polysaccharide Lyase Family 14"/>
</dbReference>
<organismHost>
    <name type="scientific">Paramecium bursaria</name>
    <dbReference type="NCBI Taxonomy" id="74790"/>
</organismHost>
<gene>
    <name evidence="3" type="primary">M289R</name>
    <name evidence="3" type="ORF">MT325_M289R</name>
</gene>
<evidence type="ECO:0000259" key="2">
    <source>
        <dbReference type="Pfam" id="PF21294"/>
    </source>
</evidence>
<reference evidence="3 4" key="1">
    <citation type="journal article" date="2007" name="Virology">
        <title>Sequence and annotation of the 314-kb MT325 and the 321-kb FR483 viruses that infect Chlorella Pbi.</title>
        <authorList>
            <person name="Fitzgerald L.A."/>
            <person name="Graves M.V."/>
            <person name="Li X."/>
            <person name="Feldblyum T."/>
            <person name="Hartigan J."/>
            <person name="Van Etten J.L."/>
        </authorList>
    </citation>
    <scope>NUCLEOTIDE SEQUENCE [LARGE SCALE GENOMIC DNA]</scope>
    <source>
        <strain evidence="3 4">MT325</strain>
    </source>
</reference>
<sequence>MDANSNWNDVCALYNSTRDGGVSHTEAIKVVRGKFRGLGPANQKRLSDQYKPSSIIPKAGENWKDVCTLYNSLRNKGETHADAIKIVSSKYSGVGPGNQSRLERQYKPSTPDPPTPRPEDVISTLDLNLLTKGGGDWKIGKAVNMKNSKVEQFQGETVVKAVYGKNSGTSGDHGVGGFSFSAAPIGLNKDAITFAWEVYYPRGFQFAKGGKHGGTFIGHGAASGYQHSPTGSSNRIMWQKFDKDGAGVIDYIYPPSDLKQKIPGLDPEGHGIGFFKDDFKNALKYDTWNKVEIGTKMNTFKNGVPQLDGESYVVVNGKKRVLKGINWSRSPDLFINRFDWNNFFGGPDPSPVNQMCFFKNYQMKKYNA</sequence>
<dbReference type="EMBL" id="DQ491001">
    <property type="protein sequence ID" value="ABT13843.1"/>
    <property type="molecule type" value="Genomic_DNA"/>
</dbReference>
<dbReference type="Proteomes" id="UP000246715">
    <property type="component" value="Segment"/>
</dbReference>
<dbReference type="PANTHER" id="PTHR40124">
    <property type="match status" value="1"/>
</dbReference>
<dbReference type="PANTHER" id="PTHR40124:SF1">
    <property type="entry name" value="DISAGGREGATASE RELATED REPEAT PROTEIN"/>
    <property type="match status" value="1"/>
</dbReference>
<evidence type="ECO:0000313" key="3">
    <source>
        <dbReference type="EMBL" id="ABT13843.1"/>
    </source>
</evidence>
<dbReference type="Gene3D" id="2.60.120.200">
    <property type="match status" value="1"/>
</dbReference>
<dbReference type="InterPro" id="IPR048958">
    <property type="entry name" value="Polysacc_lyase_14"/>
</dbReference>
<protein>
    <submittedName>
        <fullName evidence="3">Uncharacterized protein M289R</fullName>
    </submittedName>
</protein>
<evidence type="ECO:0000313" key="4">
    <source>
        <dbReference type="Proteomes" id="UP000246715"/>
    </source>
</evidence>
<dbReference type="Pfam" id="PF21294">
    <property type="entry name" value="Polysacc_lyase_14"/>
    <property type="match status" value="1"/>
</dbReference>
<evidence type="ECO:0000256" key="1">
    <source>
        <dbReference type="SAM" id="MobiDB-lite"/>
    </source>
</evidence>
<organism evidence="3 4">
    <name type="scientific">Paramecium bursaria Chlorella virus MT325</name>
    <name type="common">PBCV-MT325</name>
    <dbReference type="NCBI Taxonomy" id="346932"/>
    <lineage>
        <taxon>Viruses</taxon>
        <taxon>Varidnaviria</taxon>
        <taxon>Bamfordvirae</taxon>
        <taxon>Nucleocytoviricota</taxon>
        <taxon>Megaviricetes</taxon>
        <taxon>Algavirales</taxon>
        <taxon>Phycodnaviridae</taxon>
        <taxon>Chlorovirus</taxon>
        <taxon>Chlorovirus conductrix</taxon>
        <taxon>Paramecium bursaria Chlorella virus A1</taxon>
    </lineage>
</organism>
<name>A7IU19_PBCVM</name>
<accession>A7IU19</accession>